<evidence type="ECO:0000313" key="3">
    <source>
        <dbReference type="Proteomes" id="UP000002204"/>
    </source>
</evidence>
<dbReference type="Proteomes" id="UP000002204">
    <property type="component" value="Plasmid pREC1"/>
</dbReference>
<sequence length="155" mass="16393">MLHRVVGEMVGAQADAGIDKLLDNGIAIGVVALVAITGHIGIVAWTRWDISRSAEMAPSQGDTDPVSRAHFLTNMRNLIVGVSAIAITVLSAIALTSGAWRPCLSLIAIFAIGGIAQPLTMTNPDGSRKKLKRDFTYRGLFLAAMMAVSLGIYFA</sequence>
<name>Q3L8Y7_RHOE4</name>
<evidence type="ECO:0000256" key="1">
    <source>
        <dbReference type="SAM" id="Phobius"/>
    </source>
</evidence>
<keyword evidence="2" id="KW-0614">Plasmid</keyword>
<feature type="transmembrane region" description="Helical" evidence="1">
    <location>
        <begin position="26"/>
        <end position="46"/>
    </location>
</feature>
<dbReference type="AlphaFoldDB" id="Q3L8Y7"/>
<feature type="transmembrane region" description="Helical" evidence="1">
    <location>
        <begin position="106"/>
        <end position="123"/>
    </location>
</feature>
<keyword evidence="1" id="KW-0472">Membrane</keyword>
<organism evidence="2 3">
    <name type="scientific">Rhodococcus erythropolis (strain PR4 / NBRC 100887)</name>
    <dbReference type="NCBI Taxonomy" id="234621"/>
    <lineage>
        <taxon>Bacteria</taxon>
        <taxon>Bacillati</taxon>
        <taxon>Actinomycetota</taxon>
        <taxon>Actinomycetes</taxon>
        <taxon>Mycobacteriales</taxon>
        <taxon>Nocardiaceae</taxon>
        <taxon>Rhodococcus</taxon>
        <taxon>Rhodococcus erythropolis group</taxon>
    </lineage>
</organism>
<reference evidence="2 3" key="2">
    <citation type="journal article" date="2006" name="Environ. Microbiol.">
        <title>Sequence analysis of three plasmids harboured in Rhodococcus erythropolis strain PR4.</title>
        <authorList>
            <person name="Sekine M."/>
            <person name="Tanikawa S."/>
            <person name="Omata S."/>
            <person name="Saito M."/>
            <person name="Fujisawa T."/>
            <person name="Tsukatani N."/>
            <person name="Tajima T."/>
            <person name="Sekigawa T."/>
            <person name="Kosugi H."/>
            <person name="Matsuo Y."/>
            <person name="Nishiko R."/>
            <person name="Imamura K."/>
            <person name="Ito M."/>
            <person name="Narita H."/>
            <person name="Tago S."/>
            <person name="Fujita N."/>
            <person name="Harayama S."/>
        </authorList>
    </citation>
    <scope>NUCLEOTIDE SEQUENCE [LARGE SCALE GENOMIC DNA]</scope>
    <source>
        <strain evidence="3">PR4 / NBRC 100887</strain>
        <plasmid evidence="2 3">pREC1</plasmid>
    </source>
</reference>
<geneLocation type="plasmid" evidence="2 3">
    <name>pREC1</name>
</geneLocation>
<dbReference type="KEGG" id="rer:RER_pREC1-00850"/>
<dbReference type="HOGENOM" id="CLU_1694111_0_0_11"/>
<dbReference type="EMBL" id="AP008932">
    <property type="protein sequence ID" value="BAE46326.1"/>
    <property type="molecule type" value="Genomic_DNA"/>
</dbReference>
<dbReference type="PATRIC" id="fig|234621.6.peg.96"/>
<feature type="transmembrane region" description="Helical" evidence="1">
    <location>
        <begin position="135"/>
        <end position="154"/>
    </location>
</feature>
<evidence type="ECO:0000313" key="2">
    <source>
        <dbReference type="EMBL" id="BAE46326.1"/>
    </source>
</evidence>
<gene>
    <name evidence="2" type="ordered locus">RER_pREC1-00850</name>
</gene>
<proteinExistence type="predicted"/>
<keyword evidence="1" id="KW-0812">Transmembrane</keyword>
<accession>Q3L8Y7</accession>
<feature type="transmembrane region" description="Helical" evidence="1">
    <location>
        <begin position="78"/>
        <end position="100"/>
    </location>
</feature>
<protein>
    <submittedName>
        <fullName evidence="2">Hypothetical membrane protein</fullName>
    </submittedName>
</protein>
<keyword evidence="1" id="KW-1133">Transmembrane helix</keyword>
<reference evidence="3" key="1">
    <citation type="submission" date="2005-03" db="EMBL/GenBank/DDBJ databases">
        <title>Comparison of the complete genome sequences of Rhodococcus erythropolis PR4 and Rhodococcus opacus B4.</title>
        <authorList>
            <person name="Takarada H."/>
            <person name="Sekine M."/>
            <person name="Hosoyama A."/>
            <person name="Yamada R."/>
            <person name="Fujisawa T."/>
            <person name="Omata S."/>
            <person name="Shimizu A."/>
            <person name="Tsukatani N."/>
            <person name="Tanikawa S."/>
            <person name="Fujita N."/>
            <person name="Harayama S."/>
        </authorList>
    </citation>
    <scope>NUCLEOTIDE SEQUENCE [LARGE SCALE GENOMIC DNA]</scope>
    <source>
        <strain evidence="3">PR4 / NBRC 100887</strain>
        <plasmid evidence="3">pREC1</plasmid>
    </source>
</reference>